<keyword evidence="8" id="KW-0456">Lyase</keyword>
<evidence type="ECO:0000256" key="6">
    <source>
        <dbReference type="ARBA" id="ARBA00023145"/>
    </source>
</evidence>
<feature type="non-terminal residue" evidence="12">
    <location>
        <position position="159"/>
    </location>
</feature>
<feature type="transmembrane region" description="Helical" evidence="11">
    <location>
        <begin position="12"/>
        <end position="45"/>
    </location>
</feature>
<evidence type="ECO:0000256" key="1">
    <source>
        <dbReference type="ARBA" id="ARBA00022475"/>
    </source>
</evidence>
<organism evidence="12">
    <name type="scientific">marine sediment metagenome</name>
    <dbReference type="NCBI Taxonomy" id="412755"/>
    <lineage>
        <taxon>unclassified sequences</taxon>
        <taxon>metagenomes</taxon>
        <taxon>ecological metagenomes</taxon>
    </lineage>
</organism>
<evidence type="ECO:0000256" key="5">
    <source>
        <dbReference type="ARBA" id="ARBA00023136"/>
    </source>
</evidence>
<keyword evidence="4" id="KW-0443">Lipid metabolism</keyword>
<dbReference type="PANTHER" id="PTHR35809">
    <property type="entry name" value="ARCHAETIDYLSERINE DECARBOXYLASE PROENZYME-RELATED"/>
    <property type="match status" value="1"/>
</dbReference>
<protein>
    <recommendedName>
        <fullName evidence="13">Phosphatidylserine decarboxylase</fullName>
    </recommendedName>
</protein>
<keyword evidence="3" id="KW-0210">Decarboxylase</keyword>
<keyword evidence="5 11" id="KW-0472">Membrane</keyword>
<evidence type="ECO:0000256" key="2">
    <source>
        <dbReference type="ARBA" id="ARBA00022516"/>
    </source>
</evidence>
<comment type="caution">
    <text evidence="12">The sequence shown here is derived from an EMBL/GenBank/DDBJ whole genome shotgun (WGS) entry which is preliminary data.</text>
</comment>
<sequence length="159" mass="17389">MAPYARLEVTLILLIGGAATIVAGILLHWWALLPGILTLALLMFYRDPSRTTPAGDDLLLAPADGKITKIEPDYRADDSDRRELRLVIFLSVLNVHINRSPCAGTVTEVKYNPGEFLNALKPEATTRNANNLVTIQPQPPLPGPIHVRQIAGVLARRVV</sequence>
<gene>
    <name evidence="12" type="ORF">S01H1_14413</name>
</gene>
<keyword evidence="11" id="KW-1133">Transmembrane helix</keyword>
<keyword evidence="9" id="KW-1208">Phospholipid metabolism</keyword>
<evidence type="ECO:0000256" key="9">
    <source>
        <dbReference type="ARBA" id="ARBA00023264"/>
    </source>
</evidence>
<proteinExistence type="predicted"/>
<evidence type="ECO:0000313" key="12">
    <source>
        <dbReference type="EMBL" id="GAF83741.1"/>
    </source>
</evidence>
<dbReference type="GO" id="GO:0004609">
    <property type="term" value="F:phosphatidylserine decarboxylase activity"/>
    <property type="evidence" value="ECO:0007669"/>
    <property type="project" value="InterPro"/>
</dbReference>
<dbReference type="GO" id="GO:0008654">
    <property type="term" value="P:phospholipid biosynthetic process"/>
    <property type="evidence" value="ECO:0007669"/>
    <property type="project" value="UniProtKB-KW"/>
</dbReference>
<dbReference type="InterPro" id="IPR033175">
    <property type="entry name" value="PSD-A"/>
</dbReference>
<dbReference type="Pfam" id="PF02666">
    <property type="entry name" value="PS_Dcarbxylase"/>
    <property type="match status" value="1"/>
</dbReference>
<keyword evidence="1" id="KW-1003">Cell membrane</keyword>
<keyword evidence="10" id="KW-0670">Pyruvate</keyword>
<dbReference type="InterPro" id="IPR003817">
    <property type="entry name" value="PS_Dcarbxylase"/>
</dbReference>
<reference evidence="12" key="1">
    <citation type="journal article" date="2014" name="Front. Microbiol.">
        <title>High frequency of phylogenetically diverse reductive dehalogenase-homologous genes in deep subseafloor sedimentary metagenomes.</title>
        <authorList>
            <person name="Kawai M."/>
            <person name="Futagami T."/>
            <person name="Toyoda A."/>
            <person name="Takaki Y."/>
            <person name="Nishi S."/>
            <person name="Hori S."/>
            <person name="Arai W."/>
            <person name="Tsubouchi T."/>
            <person name="Morono Y."/>
            <person name="Uchiyama I."/>
            <person name="Ito T."/>
            <person name="Fujiyama A."/>
            <person name="Inagaki F."/>
            <person name="Takami H."/>
        </authorList>
    </citation>
    <scope>NUCLEOTIDE SEQUENCE</scope>
    <source>
        <strain evidence="12">Expedition CK06-06</strain>
    </source>
</reference>
<dbReference type="AlphaFoldDB" id="X0T8S5"/>
<name>X0T8S5_9ZZZZ</name>
<evidence type="ECO:0000256" key="8">
    <source>
        <dbReference type="ARBA" id="ARBA00023239"/>
    </source>
</evidence>
<dbReference type="PANTHER" id="PTHR35809:SF1">
    <property type="entry name" value="ARCHAETIDYLSERINE DECARBOXYLASE PROENZYME-RELATED"/>
    <property type="match status" value="1"/>
</dbReference>
<dbReference type="EMBL" id="BARS01007494">
    <property type="protein sequence ID" value="GAF83741.1"/>
    <property type="molecule type" value="Genomic_DNA"/>
</dbReference>
<evidence type="ECO:0000256" key="7">
    <source>
        <dbReference type="ARBA" id="ARBA00023209"/>
    </source>
</evidence>
<accession>X0T8S5</accession>
<evidence type="ECO:0000256" key="11">
    <source>
        <dbReference type="SAM" id="Phobius"/>
    </source>
</evidence>
<keyword evidence="11" id="KW-0812">Transmembrane</keyword>
<keyword evidence="6" id="KW-0865">Zymogen</keyword>
<evidence type="ECO:0000256" key="10">
    <source>
        <dbReference type="ARBA" id="ARBA00023317"/>
    </source>
</evidence>
<keyword evidence="2" id="KW-0444">Lipid biosynthesis</keyword>
<evidence type="ECO:0000256" key="4">
    <source>
        <dbReference type="ARBA" id="ARBA00023098"/>
    </source>
</evidence>
<evidence type="ECO:0008006" key="13">
    <source>
        <dbReference type="Google" id="ProtNLM"/>
    </source>
</evidence>
<keyword evidence="7" id="KW-0594">Phospholipid biosynthesis</keyword>
<evidence type="ECO:0000256" key="3">
    <source>
        <dbReference type="ARBA" id="ARBA00022793"/>
    </source>
</evidence>